<sequence>MRVMSVLCRCCKVIMLWFGYNGFRSLWDWIVRHRNPLLLLLFPLVVFRYLTYSKKGGNESETSDDNTRPPKNSLDDEERAISPGQKRPSEEGGVPVSKRARSNQEDFQNDRSETVDETVSMVHSNESDIRTENEVDEGKKLTGPEEEFDSTEYRVHTTDEFYCDYDSTWETDPNEESPPSRIRQTTNSNHYKFSRFERAARDMQNYRHDYPNQLKTQHRKKNTNENPNLNFYLGKKRSLPDGVYITDIHEKWYGDYERLEYVHTYIQWLFPLQEPGVNYEASTLTKEEITDFLNHSIAKENLLKSYKLMLDFYGIVLCDEKTGEVRRAEHWEERFHNLNSHTHNNLRITRILKCLGTLGYPHYQVPLVHFFLEETLVNGQLPNIRDSVLSYFLFAVLDKTQRRNLIKYAYLNYEPKDEFVWCPKKIQKLWSMQSKAAKEEAADSLGSQEDTLISDSEAQEEENLSADESCNSAESHEDEETFSHNED</sequence>
<dbReference type="KEGG" id="onl:106098040"/>
<feature type="region of interest" description="Disordered" evidence="2">
    <location>
        <begin position="440"/>
        <end position="487"/>
    </location>
</feature>
<feature type="compositionally biased region" description="Basic and acidic residues" evidence="2">
    <location>
        <begin position="125"/>
        <end position="143"/>
    </location>
</feature>
<dbReference type="Pfam" id="PF04664">
    <property type="entry name" value="OGFr_N"/>
    <property type="match status" value="1"/>
</dbReference>
<dbReference type="GO" id="GO:0016020">
    <property type="term" value="C:membrane"/>
    <property type="evidence" value="ECO:0007669"/>
    <property type="project" value="InterPro"/>
</dbReference>
<feature type="compositionally biased region" description="Polar residues" evidence="2">
    <location>
        <begin position="445"/>
        <end position="456"/>
    </location>
</feature>
<dbReference type="AlphaFoldDB" id="A0A669DLM8"/>
<proteinExistence type="inferred from homology"/>
<accession>A0A669DLM8</accession>
<dbReference type="GeneID" id="106098040"/>
<dbReference type="RefSeq" id="XP_019214205.1">
    <property type="nucleotide sequence ID" value="XM_019358660.2"/>
</dbReference>
<dbReference type="InterPro" id="IPR039574">
    <property type="entry name" value="OGFr"/>
</dbReference>
<evidence type="ECO:0000259" key="3">
    <source>
        <dbReference type="Pfam" id="PF04664"/>
    </source>
</evidence>
<evidence type="ECO:0000313" key="5">
    <source>
        <dbReference type="Proteomes" id="UP000005207"/>
    </source>
</evidence>
<keyword evidence="5" id="KW-1185">Reference proteome</keyword>
<dbReference type="PANTHER" id="PTHR14015:SF1">
    <property type="entry name" value="OPIOID GROWTH FACTOR RECEPTOR"/>
    <property type="match status" value="1"/>
</dbReference>
<feature type="compositionally biased region" description="Basic and acidic residues" evidence="2">
    <location>
        <begin position="102"/>
        <end position="114"/>
    </location>
</feature>
<dbReference type="OrthoDB" id="9030204at2759"/>
<dbReference type="Proteomes" id="UP000005207">
    <property type="component" value="Linkage group LG5"/>
</dbReference>
<reference evidence="4" key="2">
    <citation type="submission" date="2025-08" db="UniProtKB">
        <authorList>
            <consortium name="Ensembl"/>
        </authorList>
    </citation>
    <scope>IDENTIFICATION</scope>
</reference>
<dbReference type="Ensembl" id="ENSONIT00000028996.2">
    <property type="protein sequence ID" value="ENSONIP00000059331.1"/>
    <property type="gene ID" value="ENSONIG00000029288.1"/>
</dbReference>
<dbReference type="InterPro" id="IPR006757">
    <property type="entry name" value="OGF_rcpt"/>
</dbReference>
<evidence type="ECO:0000256" key="1">
    <source>
        <dbReference type="ARBA" id="ARBA00010365"/>
    </source>
</evidence>
<dbReference type="PANTHER" id="PTHR14015">
    <property type="entry name" value="OPIOID GROWTH FACTOR RECEPTOR OGFR ZETA-TYPE OPIOID RECEPTOR"/>
    <property type="match status" value="1"/>
</dbReference>
<reference evidence="5" key="1">
    <citation type="submission" date="2012-01" db="EMBL/GenBank/DDBJ databases">
        <title>The Genome Sequence of Oreochromis niloticus (Nile Tilapia).</title>
        <authorList>
            <consortium name="Broad Institute Genome Assembly Team"/>
            <consortium name="Broad Institute Sequencing Platform"/>
            <person name="Di Palma F."/>
            <person name="Johnson J."/>
            <person name="Lander E.S."/>
            <person name="Lindblad-Toh K."/>
        </authorList>
    </citation>
    <scope>NUCLEOTIDE SEQUENCE [LARGE SCALE GENOMIC DNA]</scope>
</reference>
<protein>
    <submittedName>
        <fullName evidence="4">Opioid growth factor receptor-like protein 1</fullName>
    </submittedName>
</protein>
<dbReference type="InParanoid" id="A0A669DLM8"/>
<comment type="similarity">
    <text evidence="1">Belongs to the opioid growth factor receptor family.</text>
</comment>
<gene>
    <name evidence="4" type="primary">LOC106098040</name>
</gene>
<dbReference type="GO" id="GO:0140625">
    <property type="term" value="F:opioid growth factor receptor activity"/>
    <property type="evidence" value="ECO:0007669"/>
    <property type="project" value="InterPro"/>
</dbReference>
<evidence type="ECO:0000256" key="2">
    <source>
        <dbReference type="SAM" id="MobiDB-lite"/>
    </source>
</evidence>
<name>A0A669DLM8_ORENI</name>
<feature type="region of interest" description="Disordered" evidence="2">
    <location>
        <begin position="56"/>
        <end position="150"/>
    </location>
</feature>
<evidence type="ECO:0000313" key="4">
    <source>
        <dbReference type="Ensembl" id="ENSONIP00000059331.1"/>
    </source>
</evidence>
<feature type="domain" description="Opioid growth factor receptor (OGFr) conserved" evidence="3">
    <location>
        <begin position="222"/>
        <end position="425"/>
    </location>
</feature>
<dbReference type="GeneTree" id="ENSGT00390000018730"/>
<organism evidence="4 5">
    <name type="scientific">Oreochromis niloticus</name>
    <name type="common">Nile tilapia</name>
    <name type="synonym">Tilapia nilotica</name>
    <dbReference type="NCBI Taxonomy" id="8128"/>
    <lineage>
        <taxon>Eukaryota</taxon>
        <taxon>Metazoa</taxon>
        <taxon>Chordata</taxon>
        <taxon>Craniata</taxon>
        <taxon>Vertebrata</taxon>
        <taxon>Euteleostomi</taxon>
        <taxon>Actinopterygii</taxon>
        <taxon>Neopterygii</taxon>
        <taxon>Teleostei</taxon>
        <taxon>Neoteleostei</taxon>
        <taxon>Acanthomorphata</taxon>
        <taxon>Ovalentaria</taxon>
        <taxon>Cichlomorphae</taxon>
        <taxon>Cichliformes</taxon>
        <taxon>Cichlidae</taxon>
        <taxon>African cichlids</taxon>
        <taxon>Pseudocrenilabrinae</taxon>
        <taxon>Oreochromini</taxon>
        <taxon>Oreochromis</taxon>
    </lineage>
</organism>
<reference evidence="4" key="3">
    <citation type="submission" date="2025-09" db="UniProtKB">
        <authorList>
            <consortium name="Ensembl"/>
        </authorList>
    </citation>
    <scope>IDENTIFICATION</scope>
</reference>